<keyword evidence="1" id="KW-1133">Transmembrane helix</keyword>
<keyword evidence="5" id="KW-1185">Reference proteome</keyword>
<dbReference type="GeneID" id="62641335"/>
<evidence type="ECO:0000313" key="5">
    <source>
        <dbReference type="Proteomes" id="UP000809440"/>
    </source>
</evidence>
<dbReference type="EMBL" id="JAFBXE010000008">
    <property type="protein sequence ID" value="MBM2413219.1"/>
    <property type="molecule type" value="Genomic_DNA"/>
</dbReference>
<dbReference type="EMBL" id="JAFBXF010000008">
    <property type="protein sequence ID" value="MBM2417887.1"/>
    <property type="molecule type" value="Genomic_DNA"/>
</dbReference>
<dbReference type="AlphaFoldDB" id="A0A9Q2NT30"/>
<protein>
    <submittedName>
        <fullName evidence="2">DUF4345 domain-containing protein</fullName>
    </submittedName>
</protein>
<feature type="transmembrane region" description="Helical" evidence="1">
    <location>
        <begin position="104"/>
        <end position="124"/>
    </location>
</feature>
<dbReference type="RefSeq" id="WP_085629815.1">
    <property type="nucleotide sequence ID" value="NZ_JAFBWU010000008.1"/>
</dbReference>
<proteinExistence type="predicted"/>
<evidence type="ECO:0000313" key="3">
    <source>
        <dbReference type="EMBL" id="MBM2417887.1"/>
    </source>
</evidence>
<name>A0A9Q2NT30_9RHOB</name>
<dbReference type="Proteomes" id="UP000809440">
    <property type="component" value="Unassembled WGS sequence"/>
</dbReference>
<accession>A0A9Q2NT30</accession>
<keyword evidence="1" id="KW-0812">Transmembrane</keyword>
<dbReference type="Proteomes" id="UP000755667">
    <property type="component" value="Unassembled WGS sequence"/>
</dbReference>
<evidence type="ECO:0000313" key="4">
    <source>
        <dbReference type="Proteomes" id="UP000755667"/>
    </source>
</evidence>
<organism evidence="2 4">
    <name type="scientific">Marivita cryptomonadis</name>
    <dbReference type="NCBI Taxonomy" id="505252"/>
    <lineage>
        <taxon>Bacteria</taxon>
        <taxon>Pseudomonadati</taxon>
        <taxon>Pseudomonadota</taxon>
        <taxon>Alphaproteobacteria</taxon>
        <taxon>Rhodobacterales</taxon>
        <taxon>Roseobacteraceae</taxon>
        <taxon>Marivita</taxon>
    </lineage>
</organism>
<evidence type="ECO:0000313" key="2">
    <source>
        <dbReference type="EMBL" id="MBM2413219.1"/>
    </source>
</evidence>
<comment type="caution">
    <text evidence="2">The sequence shown here is derived from an EMBL/GenBank/DDBJ whole genome shotgun (WGS) entry which is preliminary data.</text>
</comment>
<dbReference type="OrthoDB" id="583466at2"/>
<feature type="transmembrane region" description="Helical" evidence="1">
    <location>
        <begin position="51"/>
        <end position="70"/>
    </location>
</feature>
<dbReference type="InterPro" id="IPR025597">
    <property type="entry name" value="DUF4345"/>
</dbReference>
<dbReference type="Pfam" id="PF14248">
    <property type="entry name" value="DUF4345"/>
    <property type="match status" value="1"/>
</dbReference>
<reference evidence="2 5" key="1">
    <citation type="submission" date="2021-01" db="EMBL/GenBank/DDBJ databases">
        <title>Diatom-associated Roseobacters Show Island Model of Population Structure.</title>
        <authorList>
            <person name="Qu L."/>
            <person name="Feng X."/>
            <person name="Chen Y."/>
            <person name="Li L."/>
            <person name="Wang X."/>
            <person name="Hu Z."/>
            <person name="Wang H."/>
            <person name="Luo H."/>
        </authorList>
    </citation>
    <scope>NUCLEOTIDE SEQUENCE</scope>
    <source>
        <strain evidence="3 5">CC28-63</strain>
        <strain evidence="2">CC28-69</strain>
    </source>
</reference>
<feature type="transmembrane region" description="Helical" evidence="1">
    <location>
        <begin position="77"/>
        <end position="98"/>
    </location>
</feature>
<evidence type="ECO:0000256" key="1">
    <source>
        <dbReference type="SAM" id="Phobius"/>
    </source>
</evidence>
<gene>
    <name evidence="2" type="ORF">JQX41_12970</name>
    <name evidence="3" type="ORF">JQX48_12975</name>
</gene>
<sequence>MSFTRLQKIALAVAGATSLGIGATIMGAPHVFYASYGIAIGTDPSLLSEVRALGAGLTGFGTVMLAGIIWSPLRQTAFVAALTVFLAFPAGRVVSLFADGVPSTGILSALGLELAIAALCLFAFRRRTTAPARMAVS</sequence>
<keyword evidence="1" id="KW-0472">Membrane</keyword>